<feature type="transmembrane region" description="Helical" evidence="8">
    <location>
        <begin position="83"/>
        <end position="107"/>
    </location>
</feature>
<evidence type="ECO:0000256" key="1">
    <source>
        <dbReference type="ARBA" id="ARBA00004127"/>
    </source>
</evidence>
<dbReference type="Pfam" id="PF03824">
    <property type="entry name" value="NicO"/>
    <property type="match status" value="1"/>
</dbReference>
<evidence type="ECO:0000313" key="11">
    <source>
        <dbReference type="Proteomes" id="UP000633601"/>
    </source>
</evidence>
<evidence type="ECO:0000256" key="5">
    <source>
        <dbReference type="ARBA" id="ARBA00022692"/>
    </source>
</evidence>
<keyword evidence="6 8" id="KW-1133">Transmembrane helix</keyword>
<evidence type="ECO:0000256" key="4">
    <source>
        <dbReference type="ARBA" id="ARBA00022596"/>
    </source>
</evidence>
<comment type="subcellular location">
    <subcellularLocation>
        <location evidence="8">Cell membrane</location>
        <topology evidence="8">Multi-pass membrane protein</topology>
    </subcellularLocation>
    <subcellularLocation>
        <location evidence="1">Endomembrane system</location>
        <topology evidence="1">Multi-pass membrane protein</topology>
    </subcellularLocation>
</comment>
<sequence>MGARSSYAWQLVKVFVPVLLLHVVGFGVFFAFVAPQHLQMGSAVFGVGIAVTAYVLGVKHAFDADHIAAIDNTTRKLVDLRKPAAGVGLFFSLGHSTVVFLMAVLLAGGVSWAVGLTSDGSGVRNALGVFGTAISGSFLILIGLINAVTFVGIWKVWQRTKVAPLNEEQLERQLASRGFVNRMIQPIVKSVDRPRKMYLVGFLFGLGFDTASEIALLVLAGTGAATGLPWYAVLCLPLIFAAGMSLFDTMDSAVMVKAYSWATVNPIRKVYYSLTVTGISVMVAVVIGGIELVGLLNEKLGLHDPVTDWVAGIELENVGYVVVSTLVVAWLASTAYWKLGRVEERWGRPVPATGAVGAGGPGPSVSGPVLPSPTQPPPLAPPEGHPALDRPTNRRPDTGTAGR</sequence>
<keyword evidence="5 8" id="KW-0812">Transmembrane</keyword>
<evidence type="ECO:0000256" key="3">
    <source>
        <dbReference type="ARBA" id="ARBA00022448"/>
    </source>
</evidence>
<dbReference type="InterPro" id="IPR004688">
    <property type="entry name" value="Ni/Co_transpt"/>
</dbReference>
<keyword evidence="11" id="KW-1185">Reference proteome</keyword>
<dbReference type="Proteomes" id="UP000633601">
    <property type="component" value="Unassembled WGS sequence"/>
</dbReference>
<keyword evidence="3 8" id="KW-0813">Transport</keyword>
<gene>
    <name evidence="10" type="ORF">H9640_03325</name>
</gene>
<evidence type="ECO:0000256" key="7">
    <source>
        <dbReference type="ARBA" id="ARBA00023136"/>
    </source>
</evidence>
<dbReference type="EMBL" id="JACSQE010000002">
    <property type="protein sequence ID" value="MBD7997580.1"/>
    <property type="molecule type" value="Genomic_DNA"/>
</dbReference>
<evidence type="ECO:0000256" key="6">
    <source>
        <dbReference type="ARBA" id="ARBA00022989"/>
    </source>
</evidence>
<protein>
    <recommendedName>
        <fullName evidence="8">Nickel/cobalt efflux system</fullName>
    </recommendedName>
</protein>
<comment type="caution">
    <text evidence="10">The sequence shown here is derived from an EMBL/GenBank/DDBJ whole genome shotgun (WGS) entry which is preliminary data.</text>
</comment>
<dbReference type="PANTHER" id="PTHR31611:SF0">
    <property type="entry name" value="HIGH-AFFINITY NICKEL TRANSPORT PROTEIN NIC1"/>
    <property type="match status" value="1"/>
</dbReference>
<feature type="transmembrane region" description="Helical" evidence="8">
    <location>
        <begin position="127"/>
        <end position="154"/>
    </location>
</feature>
<evidence type="ECO:0000313" key="10">
    <source>
        <dbReference type="EMBL" id="MBD7997580.1"/>
    </source>
</evidence>
<keyword evidence="7 8" id="KW-0472">Membrane</keyword>
<proteinExistence type="inferred from homology"/>
<feature type="transmembrane region" description="Helical" evidence="8">
    <location>
        <begin position="228"/>
        <end position="249"/>
    </location>
</feature>
<feature type="transmembrane region" description="Helical" evidence="8">
    <location>
        <begin position="270"/>
        <end position="297"/>
    </location>
</feature>
<accession>A0ABR8UYF6</accession>
<feature type="transmembrane region" description="Helical" evidence="8">
    <location>
        <begin position="317"/>
        <end position="339"/>
    </location>
</feature>
<reference evidence="10 11" key="1">
    <citation type="submission" date="2020-08" db="EMBL/GenBank/DDBJ databases">
        <title>A Genomic Blueprint of the Chicken Gut Microbiome.</title>
        <authorList>
            <person name="Gilroy R."/>
            <person name="Ravi A."/>
            <person name="Getino M."/>
            <person name="Pursley I."/>
            <person name="Horton D.L."/>
            <person name="Alikhan N.-F."/>
            <person name="Baker D."/>
            <person name="Gharbi K."/>
            <person name="Hall N."/>
            <person name="Watson M."/>
            <person name="Adriaenssens E.M."/>
            <person name="Foster-Nyarko E."/>
            <person name="Jarju S."/>
            <person name="Secka A."/>
            <person name="Antonio M."/>
            <person name="Oren A."/>
            <person name="Chaudhuri R."/>
            <person name="La Ragione R.M."/>
            <person name="Hildebrand F."/>
            <person name="Pallen M.J."/>
        </authorList>
    </citation>
    <scope>NUCLEOTIDE SEQUENCE [LARGE SCALE GENOMIC DNA]</scope>
    <source>
        <strain evidence="10 11">Sa2CUA8</strain>
    </source>
</reference>
<dbReference type="PANTHER" id="PTHR31611">
    <property type="entry name" value="HIGH-AFFINITY NICKEL TRANSPORT PROTEIN NIC1"/>
    <property type="match status" value="1"/>
</dbReference>
<feature type="region of interest" description="Disordered" evidence="9">
    <location>
        <begin position="353"/>
        <end position="403"/>
    </location>
</feature>
<keyword evidence="4" id="KW-0533">Nickel</keyword>
<feature type="transmembrane region" description="Helical" evidence="8">
    <location>
        <begin position="12"/>
        <end position="34"/>
    </location>
</feature>
<evidence type="ECO:0000256" key="2">
    <source>
        <dbReference type="ARBA" id="ARBA00010892"/>
    </source>
</evidence>
<name>A0ABR8UYF6_9CELL</name>
<feature type="transmembrane region" description="Helical" evidence="8">
    <location>
        <begin position="40"/>
        <end position="62"/>
    </location>
</feature>
<feature type="compositionally biased region" description="Basic and acidic residues" evidence="9">
    <location>
        <begin position="386"/>
        <end position="397"/>
    </location>
</feature>
<evidence type="ECO:0000256" key="9">
    <source>
        <dbReference type="SAM" id="MobiDB-lite"/>
    </source>
</evidence>
<feature type="transmembrane region" description="Helical" evidence="8">
    <location>
        <begin position="198"/>
        <end position="222"/>
    </location>
</feature>
<dbReference type="RefSeq" id="WP_191789305.1">
    <property type="nucleotide sequence ID" value="NZ_JACSQE010000002.1"/>
</dbReference>
<evidence type="ECO:0000256" key="8">
    <source>
        <dbReference type="RuleBase" id="RU362101"/>
    </source>
</evidence>
<organism evidence="10 11">
    <name type="scientific">Oerskovia gallyi</name>
    <dbReference type="NCBI Taxonomy" id="2762226"/>
    <lineage>
        <taxon>Bacteria</taxon>
        <taxon>Bacillati</taxon>
        <taxon>Actinomycetota</taxon>
        <taxon>Actinomycetes</taxon>
        <taxon>Micrococcales</taxon>
        <taxon>Cellulomonadaceae</taxon>
        <taxon>Oerskovia</taxon>
    </lineage>
</organism>
<comment type="similarity">
    <text evidence="2 8">Belongs to the NiCoT transporter (TC 2.A.52) family.</text>
</comment>
<feature type="compositionally biased region" description="Pro residues" evidence="9">
    <location>
        <begin position="370"/>
        <end position="384"/>
    </location>
</feature>
<dbReference type="InterPro" id="IPR011541">
    <property type="entry name" value="Ni/Co_transpt_high_affinity"/>
</dbReference>